<evidence type="ECO:0000313" key="3">
    <source>
        <dbReference type="Proteomes" id="UP000321083"/>
    </source>
</evidence>
<keyword evidence="3" id="KW-1185">Reference proteome</keyword>
<name>A0A5C6MAI2_9PLAN</name>
<reference evidence="2 3" key="1">
    <citation type="submission" date="2019-08" db="EMBL/GenBank/DDBJ databases">
        <title>100 year-old enigma solved: identification of Planctomyces bekefii, the type genus and species of the phylum Planctomycetes.</title>
        <authorList>
            <person name="Svetlana D.N."/>
            <person name="Overmann J."/>
        </authorList>
    </citation>
    <scope>NUCLEOTIDE SEQUENCE [LARGE SCALE GENOMIC DNA]</scope>
    <source>
        <strain evidence="2">Phe10_nw2017</strain>
    </source>
</reference>
<evidence type="ECO:0000259" key="1">
    <source>
        <dbReference type="Pfam" id="PF04187"/>
    </source>
</evidence>
<sequence length="485" mass="56404">MRLMRSYKERYKGQQFLIALEMFKAVDQDSIDAYLAGNLPESEFLEAVNYQQEWGFPWQNFRMILDFAKTHKLPVIGINTENSGRDTLKERDRYAAECLVRAAVQYPNHKIMCLIGEYHLADGHLPKYLQLEMRRQKVKGKTLRLLNNIDDFYFKLQKDSALNSTEYLRLKKDFYCVMNSPPWMKWQSFSIWEDMRHVGSGQVNDSEGELDSDLDLQSEDAFDIDYQFLHFARNLADFLGLAIDSSDMESFHLQYSPDADFYKDLTQDLALTSKQAEQIIQRASQDGVYFLAKSNSVLLTYISINNLAESAGQYLYRVLTNFDDLLTTPNDDFNRRILKAAIGMIASKILNPRRKCMELHHFRQIVKRHKGQRLTGQAGSRRKIAQGVLAFDSWWHDLPDGLSPRSRKVLLRAVPVPPKELLRLDRNSNYELSRAIGQMLGLSLYKKVIANKEPPARLRRLFKSKSHTERAAWDQVEGLYRLMSR</sequence>
<reference evidence="2 3" key="2">
    <citation type="submission" date="2019-08" db="EMBL/GenBank/DDBJ databases">
        <authorList>
            <person name="Henke P."/>
        </authorList>
    </citation>
    <scope>NUCLEOTIDE SEQUENCE [LARGE SCALE GENOMIC DNA]</scope>
    <source>
        <strain evidence="2">Phe10_nw2017</strain>
    </source>
</reference>
<dbReference type="InterPro" id="IPR007314">
    <property type="entry name" value="Cofac_haem-bd_dom"/>
</dbReference>
<accession>A0A5C6MAI2</accession>
<gene>
    <name evidence="2" type="ORF">E3A20_09580</name>
</gene>
<feature type="domain" description="Haem-binding uptake Tiki superfamily ChaN" evidence="1">
    <location>
        <begin position="3"/>
        <end position="83"/>
    </location>
</feature>
<proteinExistence type="predicted"/>
<comment type="caution">
    <text evidence="2">The sequence shown here is derived from an EMBL/GenBank/DDBJ whole genome shotgun (WGS) entry which is preliminary data.</text>
</comment>
<dbReference type="EMBL" id="SRHE01000149">
    <property type="protein sequence ID" value="TWW09911.1"/>
    <property type="molecule type" value="Genomic_DNA"/>
</dbReference>
<dbReference type="Proteomes" id="UP000321083">
    <property type="component" value="Unassembled WGS sequence"/>
</dbReference>
<dbReference type="Gene3D" id="3.40.50.11550">
    <property type="match status" value="1"/>
</dbReference>
<dbReference type="SUPFAM" id="SSF159501">
    <property type="entry name" value="EreA/ChaN-like"/>
    <property type="match status" value="1"/>
</dbReference>
<protein>
    <recommendedName>
        <fullName evidence="1">Haem-binding uptake Tiki superfamily ChaN domain-containing protein</fullName>
    </recommendedName>
</protein>
<dbReference type="AlphaFoldDB" id="A0A5C6MAI2"/>
<dbReference type="Pfam" id="PF04187">
    <property type="entry name" value="Cofac_haem_bdg"/>
    <property type="match status" value="1"/>
</dbReference>
<evidence type="ECO:0000313" key="2">
    <source>
        <dbReference type="EMBL" id="TWW09911.1"/>
    </source>
</evidence>
<organism evidence="2 3">
    <name type="scientific">Planctomyces bekefii</name>
    <dbReference type="NCBI Taxonomy" id="1653850"/>
    <lineage>
        <taxon>Bacteria</taxon>
        <taxon>Pseudomonadati</taxon>
        <taxon>Planctomycetota</taxon>
        <taxon>Planctomycetia</taxon>
        <taxon>Planctomycetales</taxon>
        <taxon>Planctomycetaceae</taxon>
        <taxon>Planctomyces</taxon>
    </lineage>
</organism>